<gene>
    <name evidence="2" type="ORF">RSOLAG22IIIB_03442</name>
</gene>
<dbReference type="EMBL" id="CYGV01000335">
    <property type="protein sequence ID" value="CUA68203.1"/>
    <property type="molecule type" value="Genomic_DNA"/>
</dbReference>
<keyword evidence="1" id="KW-0812">Transmembrane</keyword>
<sequence>MLLLFDLWNEIALILTTMALTTERSATMIFQATAALLGALIVGTIRIVMILAGAILDLGIDFIIFLFDNLPIMMFLWVSLLVYQHFWVNRRARQKGVITYKITHKSRRY</sequence>
<name>A0A0K6FPT6_9AGAM</name>
<dbReference type="Proteomes" id="UP000044841">
    <property type="component" value="Unassembled WGS sequence"/>
</dbReference>
<evidence type="ECO:0000313" key="3">
    <source>
        <dbReference type="Proteomes" id="UP000044841"/>
    </source>
</evidence>
<feature type="transmembrane region" description="Helical" evidence="1">
    <location>
        <begin position="34"/>
        <end position="56"/>
    </location>
</feature>
<organism evidence="2 3">
    <name type="scientific">Rhizoctonia solani</name>
    <dbReference type="NCBI Taxonomy" id="456999"/>
    <lineage>
        <taxon>Eukaryota</taxon>
        <taxon>Fungi</taxon>
        <taxon>Dikarya</taxon>
        <taxon>Basidiomycota</taxon>
        <taxon>Agaricomycotina</taxon>
        <taxon>Agaricomycetes</taxon>
        <taxon>Cantharellales</taxon>
        <taxon>Ceratobasidiaceae</taxon>
        <taxon>Rhizoctonia</taxon>
    </lineage>
</organism>
<keyword evidence="1" id="KW-0472">Membrane</keyword>
<keyword evidence="3" id="KW-1185">Reference proteome</keyword>
<dbReference type="AlphaFoldDB" id="A0A0K6FPT6"/>
<protein>
    <submittedName>
        <fullName evidence="2">Uncharacterized protein</fullName>
    </submittedName>
</protein>
<accession>A0A0K6FPT6</accession>
<proteinExistence type="predicted"/>
<keyword evidence="1" id="KW-1133">Transmembrane helix</keyword>
<evidence type="ECO:0000313" key="2">
    <source>
        <dbReference type="EMBL" id="CUA68203.1"/>
    </source>
</evidence>
<feature type="transmembrane region" description="Helical" evidence="1">
    <location>
        <begin position="62"/>
        <end position="83"/>
    </location>
</feature>
<evidence type="ECO:0000256" key="1">
    <source>
        <dbReference type="SAM" id="Phobius"/>
    </source>
</evidence>
<reference evidence="2 3" key="1">
    <citation type="submission" date="2015-07" db="EMBL/GenBank/DDBJ databases">
        <authorList>
            <person name="Noorani M."/>
        </authorList>
    </citation>
    <scope>NUCLEOTIDE SEQUENCE [LARGE SCALE GENOMIC DNA]</scope>
    <source>
        <strain evidence="2">BBA 69670</strain>
    </source>
</reference>